<dbReference type="EMBL" id="BAAATZ010000045">
    <property type="protein sequence ID" value="GAA2738664.1"/>
    <property type="molecule type" value="Genomic_DNA"/>
</dbReference>
<evidence type="ECO:0000313" key="3">
    <source>
        <dbReference type="Proteomes" id="UP001501842"/>
    </source>
</evidence>
<dbReference type="InterPro" id="IPR036890">
    <property type="entry name" value="HATPase_C_sf"/>
</dbReference>
<keyword evidence="3" id="KW-1185">Reference proteome</keyword>
<evidence type="ECO:0000259" key="1">
    <source>
        <dbReference type="Pfam" id="PF13581"/>
    </source>
</evidence>
<dbReference type="Gene3D" id="3.30.565.10">
    <property type="entry name" value="Histidine kinase-like ATPase, C-terminal domain"/>
    <property type="match status" value="1"/>
</dbReference>
<sequence>MTPASKDAHNPISPTLIQAIREGRVVPPHTPFTALVPRDPAGPWIAERPFKIDPSGEGVAEARRWALSLTSPTCAARDELTLVLSELLGNVATHAGGGEVTLTLAHTPEGLTGNLVHHQPPTNETPEIPTQIGTEIAHLLGLDDQADDTLISALAEGGRGLFTVAALTAGSLHTHQDAHSTTTHWTLDSCHCQPGTEAAS</sequence>
<comment type="caution">
    <text evidence="2">The sequence shown here is derived from an EMBL/GenBank/DDBJ whole genome shotgun (WGS) entry which is preliminary data.</text>
</comment>
<evidence type="ECO:0000313" key="2">
    <source>
        <dbReference type="EMBL" id="GAA2738664.1"/>
    </source>
</evidence>
<dbReference type="Proteomes" id="UP001501842">
    <property type="component" value="Unassembled WGS sequence"/>
</dbReference>
<reference evidence="2 3" key="1">
    <citation type="journal article" date="2019" name="Int. J. Syst. Evol. Microbiol.">
        <title>The Global Catalogue of Microorganisms (GCM) 10K type strain sequencing project: providing services to taxonomists for standard genome sequencing and annotation.</title>
        <authorList>
            <consortium name="The Broad Institute Genomics Platform"/>
            <consortium name="The Broad Institute Genome Sequencing Center for Infectious Disease"/>
            <person name="Wu L."/>
            <person name="Ma J."/>
        </authorList>
    </citation>
    <scope>NUCLEOTIDE SEQUENCE [LARGE SCALE GENOMIC DNA]</scope>
    <source>
        <strain evidence="2 3">JCM 8201</strain>
    </source>
</reference>
<feature type="domain" description="Histidine kinase/HSP90-like ATPase" evidence="1">
    <location>
        <begin position="59"/>
        <end position="168"/>
    </location>
</feature>
<dbReference type="InterPro" id="IPR003594">
    <property type="entry name" value="HATPase_dom"/>
</dbReference>
<name>A0ABN3UVE6_9ACTN</name>
<proteinExistence type="predicted"/>
<gene>
    <name evidence="2" type="ORF">GCM10010439_73430</name>
</gene>
<organism evidence="2 3">
    <name type="scientific">Actinocorallia aurantiaca</name>
    <dbReference type="NCBI Taxonomy" id="46204"/>
    <lineage>
        <taxon>Bacteria</taxon>
        <taxon>Bacillati</taxon>
        <taxon>Actinomycetota</taxon>
        <taxon>Actinomycetes</taxon>
        <taxon>Streptosporangiales</taxon>
        <taxon>Thermomonosporaceae</taxon>
        <taxon>Actinocorallia</taxon>
    </lineage>
</organism>
<accession>A0ABN3UVE6</accession>
<dbReference type="Pfam" id="PF13581">
    <property type="entry name" value="HATPase_c_2"/>
    <property type="match status" value="1"/>
</dbReference>
<protein>
    <recommendedName>
        <fullName evidence="1">Histidine kinase/HSP90-like ATPase domain-containing protein</fullName>
    </recommendedName>
</protein>